<dbReference type="EMBL" id="CAWYQH010000119">
    <property type="protein sequence ID" value="CAK8690379.1"/>
    <property type="molecule type" value="Genomic_DNA"/>
</dbReference>
<protein>
    <submittedName>
        <fullName evidence="2">Uncharacterized protein</fullName>
    </submittedName>
</protein>
<organism evidence="2 3">
    <name type="scientific">Clavelina lepadiformis</name>
    <name type="common">Light-bulb sea squirt</name>
    <name type="synonym">Ascidia lepadiformis</name>
    <dbReference type="NCBI Taxonomy" id="159417"/>
    <lineage>
        <taxon>Eukaryota</taxon>
        <taxon>Metazoa</taxon>
        <taxon>Chordata</taxon>
        <taxon>Tunicata</taxon>
        <taxon>Ascidiacea</taxon>
        <taxon>Aplousobranchia</taxon>
        <taxon>Clavelinidae</taxon>
        <taxon>Clavelina</taxon>
    </lineage>
</organism>
<sequence length="152" mass="17170">MTSIESSSVRFDDFLYLPLCVSPSLLAGRSEPRKILKEKETDLFYNVCVLTVVFLKMVSLSIASLVAMLDANDQPLPGQEPFNQVDAIVMKHDICYRDIGKANGNFNDSKKGELKCDKETLMDQGDPNLIRRFCENMQGVFLRVLSLLGWRC</sequence>
<reference evidence="2 3" key="1">
    <citation type="submission" date="2024-02" db="EMBL/GenBank/DDBJ databases">
        <authorList>
            <person name="Daric V."/>
            <person name="Darras S."/>
        </authorList>
    </citation>
    <scope>NUCLEOTIDE SEQUENCE [LARGE SCALE GENOMIC DNA]</scope>
</reference>
<name>A0ABP0GHS5_CLALP</name>
<dbReference type="Proteomes" id="UP001642483">
    <property type="component" value="Unassembled WGS sequence"/>
</dbReference>
<keyword evidence="1" id="KW-1133">Transmembrane helix</keyword>
<gene>
    <name evidence="2" type="ORF">CVLEPA_LOCUS23007</name>
</gene>
<feature type="transmembrane region" description="Helical" evidence="1">
    <location>
        <begin position="43"/>
        <end position="69"/>
    </location>
</feature>
<proteinExistence type="predicted"/>
<evidence type="ECO:0000313" key="2">
    <source>
        <dbReference type="EMBL" id="CAK8690379.1"/>
    </source>
</evidence>
<comment type="caution">
    <text evidence="2">The sequence shown here is derived from an EMBL/GenBank/DDBJ whole genome shotgun (WGS) entry which is preliminary data.</text>
</comment>
<evidence type="ECO:0000313" key="3">
    <source>
        <dbReference type="Proteomes" id="UP001642483"/>
    </source>
</evidence>
<keyword evidence="1" id="KW-0812">Transmembrane</keyword>
<keyword evidence="3" id="KW-1185">Reference proteome</keyword>
<evidence type="ECO:0000256" key="1">
    <source>
        <dbReference type="SAM" id="Phobius"/>
    </source>
</evidence>
<accession>A0ABP0GHS5</accession>
<keyword evidence="1" id="KW-0472">Membrane</keyword>